<dbReference type="InterPro" id="IPR029058">
    <property type="entry name" value="AB_hydrolase_fold"/>
</dbReference>
<dbReference type="RefSeq" id="WP_213668922.1">
    <property type="nucleotide sequence ID" value="NZ_JAHCDA010000001.1"/>
</dbReference>
<feature type="region of interest" description="Disordered" evidence="1">
    <location>
        <begin position="229"/>
        <end position="249"/>
    </location>
</feature>
<sequence>MPAMTTMTTLGYATLADGVYYDTVSQLGSFARQTLRPNEISGFHAALYMRAVGGQLEYVVSFAGSETDQVMVDWRADLGFGGSKGQIALAALGGLAGIGLAAHAERLLAQQRASAIAFTIQAMQAAKSSRLTLTGHSLGGGLAQMAAAATGVAAVTFSAPAVSAVKGVEASFGRNRPKIVNFRVKNDPVNISEQAGKRLGVVVTMMSPRGIDAAHQIPNTLEELRPQGQFSTTGARDPFSFQGDMSISS</sequence>
<evidence type="ECO:0000256" key="1">
    <source>
        <dbReference type="SAM" id="MobiDB-lite"/>
    </source>
</evidence>
<organism evidence="2 3">
    <name type="scientific">Roseococcus pinisoli</name>
    <dbReference type="NCBI Taxonomy" id="2835040"/>
    <lineage>
        <taxon>Bacteria</taxon>
        <taxon>Pseudomonadati</taxon>
        <taxon>Pseudomonadota</taxon>
        <taxon>Alphaproteobacteria</taxon>
        <taxon>Acetobacterales</taxon>
        <taxon>Roseomonadaceae</taxon>
        <taxon>Roseococcus</taxon>
    </lineage>
</organism>
<dbReference type="SUPFAM" id="SSF53474">
    <property type="entry name" value="alpha/beta-Hydrolases"/>
    <property type="match status" value="1"/>
</dbReference>
<gene>
    <name evidence="2" type="ORF">KHU32_05050</name>
</gene>
<accession>A0ABS5Q9U5</accession>
<dbReference type="Pfam" id="PF26363">
    <property type="entry name" value="Phospholipase-like"/>
    <property type="match status" value="1"/>
</dbReference>
<name>A0ABS5Q9U5_9PROT</name>
<keyword evidence="3" id="KW-1185">Reference proteome</keyword>
<proteinExistence type="predicted"/>
<dbReference type="EMBL" id="JAHCDA010000001">
    <property type="protein sequence ID" value="MBS7810294.1"/>
    <property type="molecule type" value="Genomic_DNA"/>
</dbReference>
<evidence type="ECO:0000313" key="3">
    <source>
        <dbReference type="Proteomes" id="UP000766336"/>
    </source>
</evidence>
<evidence type="ECO:0008006" key="4">
    <source>
        <dbReference type="Google" id="ProtNLM"/>
    </source>
</evidence>
<comment type="caution">
    <text evidence="2">The sequence shown here is derived from an EMBL/GenBank/DDBJ whole genome shotgun (WGS) entry which is preliminary data.</text>
</comment>
<dbReference type="Proteomes" id="UP000766336">
    <property type="component" value="Unassembled WGS sequence"/>
</dbReference>
<dbReference type="Gene3D" id="3.40.50.1820">
    <property type="entry name" value="alpha/beta hydrolase"/>
    <property type="match status" value="1"/>
</dbReference>
<protein>
    <recommendedName>
        <fullName evidence="4">Fungal lipase-like domain-containing protein</fullName>
    </recommendedName>
</protein>
<evidence type="ECO:0000313" key="2">
    <source>
        <dbReference type="EMBL" id="MBS7810294.1"/>
    </source>
</evidence>
<reference evidence="2 3" key="1">
    <citation type="submission" date="2021-05" db="EMBL/GenBank/DDBJ databases">
        <title>Roseococcus sp. XZZS9, whole genome shotgun sequencing project.</title>
        <authorList>
            <person name="Zhao G."/>
            <person name="Shen L."/>
        </authorList>
    </citation>
    <scope>NUCLEOTIDE SEQUENCE [LARGE SCALE GENOMIC DNA]</scope>
    <source>
        <strain evidence="2 3">XZZS9</strain>
    </source>
</reference>